<organism evidence="2 3">
    <name type="scientific">Haloferax sulfurifontis</name>
    <dbReference type="NCBI Taxonomy" id="255616"/>
    <lineage>
        <taxon>Archaea</taxon>
        <taxon>Methanobacteriati</taxon>
        <taxon>Methanobacteriota</taxon>
        <taxon>Stenosarchaea group</taxon>
        <taxon>Halobacteria</taxon>
        <taxon>Halobacteriales</taxon>
        <taxon>Haloferacaceae</taxon>
        <taxon>Haloferax</taxon>
    </lineage>
</organism>
<sequence>MVRDAMERITFRLPEEMLDKLDDVVEESDEFDNRSQAVREAVETFVDDQDWQATDEEIAEKFGSSNDDSEMLADGGTAVASVFNSRMVQCEDYPHDCSFMAAKSTTNFGVRRWTSFDRLLGTNRCPECGGEVVHVDV</sequence>
<dbReference type="Gene3D" id="1.10.1220.10">
    <property type="entry name" value="Met repressor-like"/>
    <property type="match status" value="1"/>
</dbReference>
<dbReference type="EMBL" id="BMCI01000010">
    <property type="protein sequence ID" value="GGC72521.1"/>
    <property type="molecule type" value="Genomic_DNA"/>
</dbReference>
<reference evidence="2" key="1">
    <citation type="journal article" date="2014" name="Int. J. Syst. Evol. Microbiol.">
        <title>Complete genome sequence of Corynebacterium casei LMG S-19264T (=DSM 44701T), isolated from a smear-ripened cheese.</title>
        <authorList>
            <consortium name="US DOE Joint Genome Institute (JGI-PGF)"/>
            <person name="Walter F."/>
            <person name="Albersmeier A."/>
            <person name="Kalinowski J."/>
            <person name="Ruckert C."/>
        </authorList>
    </citation>
    <scope>NUCLEOTIDE SEQUENCE</scope>
    <source>
        <strain evidence="2">CCM 7217</strain>
    </source>
</reference>
<feature type="domain" description="Ribbon-helix-helix protein CopG" evidence="1">
    <location>
        <begin position="7"/>
        <end position="48"/>
    </location>
</feature>
<accession>A0A830DYU2</accession>
<dbReference type="CDD" id="cd22231">
    <property type="entry name" value="RHH_NikR_HicB-like"/>
    <property type="match status" value="1"/>
</dbReference>
<dbReference type="InterPro" id="IPR010985">
    <property type="entry name" value="Ribbon_hlx_hlx"/>
</dbReference>
<name>A0A830DYU2_9EURY</name>
<proteinExistence type="predicted"/>
<evidence type="ECO:0000313" key="2">
    <source>
        <dbReference type="EMBL" id="GGC72521.1"/>
    </source>
</evidence>
<comment type="caution">
    <text evidence="2">The sequence shown here is derived from an EMBL/GenBank/DDBJ whole genome shotgun (WGS) entry which is preliminary data.</text>
</comment>
<dbReference type="GO" id="GO:0006355">
    <property type="term" value="P:regulation of DNA-templated transcription"/>
    <property type="evidence" value="ECO:0007669"/>
    <property type="project" value="InterPro"/>
</dbReference>
<dbReference type="AlphaFoldDB" id="A0A830DYU2"/>
<dbReference type="InterPro" id="IPR002145">
    <property type="entry name" value="CopG"/>
</dbReference>
<dbReference type="RefSeq" id="WP_049920435.1">
    <property type="nucleotide sequence ID" value="NZ_BMCI01000010.1"/>
</dbReference>
<gene>
    <name evidence="2" type="ORF">GCM10007209_38070</name>
</gene>
<evidence type="ECO:0000259" key="1">
    <source>
        <dbReference type="Pfam" id="PF01402"/>
    </source>
</evidence>
<dbReference type="Proteomes" id="UP000646833">
    <property type="component" value="Unassembled WGS sequence"/>
</dbReference>
<dbReference type="InterPro" id="IPR013321">
    <property type="entry name" value="Arc_rbn_hlx_hlx"/>
</dbReference>
<evidence type="ECO:0000313" key="3">
    <source>
        <dbReference type="Proteomes" id="UP000646833"/>
    </source>
</evidence>
<reference evidence="2" key="2">
    <citation type="submission" date="2020-09" db="EMBL/GenBank/DDBJ databases">
        <authorList>
            <person name="Sun Q."/>
            <person name="Sedlacek I."/>
        </authorList>
    </citation>
    <scope>NUCLEOTIDE SEQUENCE</scope>
    <source>
        <strain evidence="2">CCM 7217</strain>
    </source>
</reference>
<dbReference type="Pfam" id="PF01402">
    <property type="entry name" value="RHH_1"/>
    <property type="match status" value="1"/>
</dbReference>
<protein>
    <recommendedName>
        <fullName evidence="1">Ribbon-helix-helix protein CopG domain-containing protein</fullName>
    </recommendedName>
</protein>
<dbReference type="SUPFAM" id="SSF47598">
    <property type="entry name" value="Ribbon-helix-helix"/>
    <property type="match status" value="1"/>
</dbReference>